<dbReference type="Proteomes" id="UP001199319">
    <property type="component" value="Unassembled WGS sequence"/>
</dbReference>
<dbReference type="AlphaFoldDB" id="A0AAE3DEK2"/>
<evidence type="ECO:0000313" key="2">
    <source>
        <dbReference type="EMBL" id="MCC2128344.1"/>
    </source>
</evidence>
<accession>A0AAE3DEK2</accession>
<comment type="caution">
    <text evidence="2">The sequence shown here is derived from an EMBL/GenBank/DDBJ whole genome shotgun (WGS) entry which is preliminary data.</text>
</comment>
<feature type="transmembrane region" description="Helical" evidence="1">
    <location>
        <begin position="12"/>
        <end position="36"/>
    </location>
</feature>
<keyword evidence="3" id="KW-1185">Reference proteome</keyword>
<keyword evidence="1" id="KW-0472">Membrane</keyword>
<name>A0AAE3DEK2_9FIRM</name>
<proteinExistence type="predicted"/>
<keyword evidence="1" id="KW-0812">Transmembrane</keyword>
<protein>
    <submittedName>
        <fullName evidence="2">Uncharacterized protein</fullName>
    </submittedName>
</protein>
<dbReference type="EMBL" id="JAJEPW010000003">
    <property type="protein sequence ID" value="MCC2128344.1"/>
    <property type="molecule type" value="Genomic_DNA"/>
</dbReference>
<reference evidence="2" key="1">
    <citation type="submission" date="2021-10" db="EMBL/GenBank/DDBJ databases">
        <title>Anaerobic single-cell dispensing facilitates the cultivation of human gut bacteria.</title>
        <authorList>
            <person name="Afrizal A."/>
        </authorList>
    </citation>
    <scope>NUCLEOTIDE SEQUENCE</scope>
    <source>
        <strain evidence="2">CLA-AA-H272</strain>
    </source>
</reference>
<keyword evidence="1" id="KW-1133">Transmembrane helix</keyword>
<evidence type="ECO:0000313" key="3">
    <source>
        <dbReference type="Proteomes" id="UP001199319"/>
    </source>
</evidence>
<evidence type="ECO:0000256" key="1">
    <source>
        <dbReference type="SAM" id="Phobius"/>
    </source>
</evidence>
<gene>
    <name evidence="2" type="ORF">LKD37_02225</name>
</gene>
<organism evidence="2 3">
    <name type="scientific">Brotocaccenecus cirricatena</name>
    <dbReference type="NCBI Taxonomy" id="3064195"/>
    <lineage>
        <taxon>Bacteria</taxon>
        <taxon>Bacillati</taxon>
        <taxon>Bacillota</taxon>
        <taxon>Clostridia</taxon>
        <taxon>Eubacteriales</taxon>
        <taxon>Oscillospiraceae</taxon>
        <taxon>Brotocaccenecus</taxon>
    </lineage>
</organism>
<sequence length="188" mass="21626">MKRKNGKKVRKIVLLVILAVVAGVVLYDLVFCWPVHPSLQKPAESYEQLSQTAKKLGVLAPPEDILPWKQEEYSIYLSSIRRFARPTGWDMAGKVIYDGTTYPVYILALRNTEKHEEYPTLRENYKHVPIYRECSEDGLRLFFVIDGHSYTYSMGMMAPPEETIPQDAVDYFDGLLLAACREIIDLYS</sequence>
<dbReference type="RefSeq" id="WP_302927752.1">
    <property type="nucleotide sequence ID" value="NZ_JAJEPW010000003.1"/>
</dbReference>